<reference evidence="3" key="1">
    <citation type="journal article" date="2020" name="Phytopathology">
        <title>Genome Sequence Resources of Colletotrichum truncatum, C. plurivorum, C. musicola, and C. sojae: Four Species Pathogenic to Soybean (Glycine max).</title>
        <authorList>
            <person name="Rogerio F."/>
            <person name="Boufleur T.R."/>
            <person name="Ciampi-Guillardi M."/>
            <person name="Sukno S.A."/>
            <person name="Thon M.R."/>
            <person name="Massola Junior N.S."/>
            <person name="Baroncelli R."/>
        </authorList>
    </citation>
    <scope>NUCLEOTIDE SEQUENCE</scope>
    <source>
        <strain evidence="3">LFN00145</strain>
    </source>
</reference>
<evidence type="ECO:0000256" key="1">
    <source>
        <dbReference type="SAM" id="MobiDB-lite"/>
    </source>
</evidence>
<evidence type="ECO:0000313" key="3">
    <source>
        <dbReference type="EMBL" id="KAF6836980.1"/>
    </source>
</evidence>
<accession>A0A8H6KSY9</accession>
<dbReference type="Proteomes" id="UP000654918">
    <property type="component" value="Unassembled WGS sequence"/>
</dbReference>
<keyword evidence="2" id="KW-1133">Transmembrane helix</keyword>
<comment type="caution">
    <text evidence="3">The sequence shown here is derived from an EMBL/GenBank/DDBJ whole genome shotgun (WGS) entry which is preliminary data.</text>
</comment>
<keyword evidence="2" id="KW-0812">Transmembrane</keyword>
<keyword evidence="2" id="KW-0472">Membrane</keyword>
<dbReference type="EMBL" id="WIGO01000028">
    <property type="protein sequence ID" value="KAF6836980.1"/>
    <property type="molecule type" value="Genomic_DNA"/>
</dbReference>
<feature type="transmembrane region" description="Helical" evidence="2">
    <location>
        <begin position="234"/>
        <end position="253"/>
    </location>
</feature>
<organism evidence="3 4">
    <name type="scientific">Colletotrichum plurivorum</name>
    <dbReference type="NCBI Taxonomy" id="2175906"/>
    <lineage>
        <taxon>Eukaryota</taxon>
        <taxon>Fungi</taxon>
        <taxon>Dikarya</taxon>
        <taxon>Ascomycota</taxon>
        <taxon>Pezizomycotina</taxon>
        <taxon>Sordariomycetes</taxon>
        <taxon>Hypocreomycetidae</taxon>
        <taxon>Glomerellales</taxon>
        <taxon>Glomerellaceae</taxon>
        <taxon>Colletotrichum</taxon>
        <taxon>Colletotrichum orchidearum species complex</taxon>
    </lineage>
</organism>
<name>A0A8H6KSY9_9PEZI</name>
<evidence type="ECO:0000256" key="2">
    <source>
        <dbReference type="SAM" id="Phobius"/>
    </source>
</evidence>
<protein>
    <submittedName>
        <fullName evidence="3">Uncharacterized protein</fullName>
    </submittedName>
</protein>
<gene>
    <name evidence="3" type="ORF">CPLU01_03344</name>
</gene>
<evidence type="ECO:0000313" key="4">
    <source>
        <dbReference type="Proteomes" id="UP000654918"/>
    </source>
</evidence>
<proteinExistence type="predicted"/>
<feature type="region of interest" description="Disordered" evidence="1">
    <location>
        <begin position="1"/>
        <end position="22"/>
    </location>
</feature>
<sequence length="262" mass="27992">MRMEENQDATGDVGRKKVRQSTSRYPMSNYGVAWDGMEKNWKTGERSLARQGLATAMSKGYLVVGGYVSVPSSTVTLGECHREEPRVSLLVCKVADAEQRNRNIRSALKHQPSASTATCIHSPSCQKAREPTQLSRAHLTGQSAVYFPRSPQGRSNPWPGAHAASTCVSRNVPARQKAPYHMDDGTGEESPTDHAGVILEQSMLVRCSNLGRRQPDSLEGDEPPRGFSSRCCCLLLAAAAAAAVAVAVAVAVVDTAAQASAG</sequence>
<keyword evidence="4" id="KW-1185">Reference proteome</keyword>
<dbReference type="AlphaFoldDB" id="A0A8H6KSY9"/>